<feature type="region of interest" description="Disordered" evidence="12">
    <location>
        <begin position="1308"/>
        <end position="1385"/>
    </location>
</feature>
<dbReference type="CDD" id="cd17932">
    <property type="entry name" value="DEXQc_UvrD"/>
    <property type="match status" value="1"/>
</dbReference>
<dbReference type="GO" id="GO:0043138">
    <property type="term" value="F:3'-5' DNA helicase activity"/>
    <property type="evidence" value="ECO:0007669"/>
    <property type="project" value="UniProtKB-EC"/>
</dbReference>
<evidence type="ECO:0000256" key="6">
    <source>
        <dbReference type="ARBA" id="ARBA00023125"/>
    </source>
</evidence>
<evidence type="ECO:0000256" key="2">
    <source>
        <dbReference type="ARBA" id="ARBA00022741"/>
    </source>
</evidence>
<dbReference type="eggNOG" id="KOG2108">
    <property type="taxonomic scope" value="Eukaryota"/>
</dbReference>
<dbReference type="PROSITE" id="PS51217">
    <property type="entry name" value="UVRD_HELICASE_CTER"/>
    <property type="match status" value="1"/>
</dbReference>
<dbReference type="OrthoDB" id="1470711at2759"/>
<dbReference type="InterPro" id="IPR013986">
    <property type="entry name" value="DExx_box_DNA_helicase_dom_sf"/>
</dbReference>
<dbReference type="InterPro" id="IPR027417">
    <property type="entry name" value="P-loop_NTPase"/>
</dbReference>
<dbReference type="GO" id="GO:0005524">
    <property type="term" value="F:ATP binding"/>
    <property type="evidence" value="ECO:0007669"/>
    <property type="project" value="UniProtKB-UniRule"/>
</dbReference>
<evidence type="ECO:0000256" key="3">
    <source>
        <dbReference type="ARBA" id="ARBA00022801"/>
    </source>
</evidence>
<dbReference type="Gene3D" id="1.10.486.10">
    <property type="entry name" value="PCRA, domain 4"/>
    <property type="match status" value="1"/>
</dbReference>
<dbReference type="GO" id="GO:0005634">
    <property type="term" value="C:nucleus"/>
    <property type="evidence" value="ECO:0007669"/>
    <property type="project" value="TreeGrafter"/>
</dbReference>
<dbReference type="InterPro" id="IPR014017">
    <property type="entry name" value="DNA_helicase_UvrD-like_C"/>
</dbReference>
<evidence type="ECO:0000256" key="9">
    <source>
        <dbReference type="ARBA" id="ARBA00034808"/>
    </source>
</evidence>
<evidence type="ECO:0000256" key="5">
    <source>
        <dbReference type="ARBA" id="ARBA00022840"/>
    </source>
</evidence>
<dbReference type="GO" id="GO:0003677">
    <property type="term" value="F:DNA binding"/>
    <property type="evidence" value="ECO:0007669"/>
    <property type="project" value="UniProtKB-KW"/>
</dbReference>
<evidence type="ECO:0000256" key="1">
    <source>
        <dbReference type="ARBA" id="ARBA00009922"/>
    </source>
</evidence>
<dbReference type="CDD" id="cd18807">
    <property type="entry name" value="SF1_C_UvrD"/>
    <property type="match status" value="1"/>
</dbReference>
<feature type="compositionally biased region" description="Basic and acidic residues" evidence="12">
    <location>
        <begin position="1308"/>
        <end position="1317"/>
    </location>
</feature>
<keyword evidence="5 11" id="KW-0067">ATP-binding</keyword>
<feature type="binding site" evidence="11">
    <location>
        <begin position="554"/>
        <end position="561"/>
    </location>
    <ligand>
        <name>ATP</name>
        <dbReference type="ChEBI" id="CHEBI:30616"/>
    </ligand>
</feature>
<evidence type="ECO:0000313" key="16">
    <source>
        <dbReference type="Proteomes" id="UP000011761"/>
    </source>
</evidence>
<evidence type="ECO:0000256" key="4">
    <source>
        <dbReference type="ARBA" id="ARBA00022806"/>
    </source>
</evidence>
<evidence type="ECO:0000256" key="11">
    <source>
        <dbReference type="PROSITE-ProRule" id="PRU00560"/>
    </source>
</evidence>
<dbReference type="Gene3D" id="1.10.10.160">
    <property type="match status" value="1"/>
</dbReference>
<dbReference type="Gene3D" id="3.40.50.300">
    <property type="entry name" value="P-loop containing nucleotide triphosphate hydrolases"/>
    <property type="match status" value="2"/>
</dbReference>
<evidence type="ECO:0000313" key="15">
    <source>
        <dbReference type="EMBL" id="EMC94732.1"/>
    </source>
</evidence>
<organism evidence="15 16">
    <name type="scientific">Baudoinia panamericana (strain UAMH 10762)</name>
    <name type="common">Angels' share fungus</name>
    <name type="synonym">Baudoinia compniacensis (strain UAMH 10762)</name>
    <dbReference type="NCBI Taxonomy" id="717646"/>
    <lineage>
        <taxon>Eukaryota</taxon>
        <taxon>Fungi</taxon>
        <taxon>Dikarya</taxon>
        <taxon>Ascomycota</taxon>
        <taxon>Pezizomycotina</taxon>
        <taxon>Dothideomycetes</taxon>
        <taxon>Dothideomycetidae</taxon>
        <taxon>Mycosphaerellales</taxon>
        <taxon>Teratosphaeriaceae</taxon>
        <taxon>Baudoinia</taxon>
    </lineage>
</organism>
<evidence type="ECO:0000259" key="13">
    <source>
        <dbReference type="PROSITE" id="PS51198"/>
    </source>
</evidence>
<feature type="domain" description="UvrD-like helicase C-terminal" evidence="14">
    <location>
        <begin position="806"/>
        <end position="1116"/>
    </location>
</feature>
<dbReference type="HOGENOM" id="CLU_255324_0_0_1"/>
<accession>M2LKD6</accession>
<dbReference type="GeneID" id="19110350"/>
<feature type="compositionally biased region" description="Basic and acidic residues" evidence="12">
    <location>
        <begin position="104"/>
        <end position="113"/>
    </location>
</feature>
<keyword evidence="7" id="KW-0413">Isomerase</keyword>
<feature type="compositionally biased region" description="Polar residues" evidence="12">
    <location>
        <begin position="130"/>
        <end position="147"/>
    </location>
</feature>
<comment type="catalytic activity">
    <reaction evidence="10">
        <text>ATP + H2O = ADP + phosphate + H(+)</text>
        <dbReference type="Rhea" id="RHEA:13065"/>
        <dbReference type="ChEBI" id="CHEBI:15377"/>
        <dbReference type="ChEBI" id="CHEBI:15378"/>
        <dbReference type="ChEBI" id="CHEBI:30616"/>
        <dbReference type="ChEBI" id="CHEBI:43474"/>
        <dbReference type="ChEBI" id="CHEBI:456216"/>
        <dbReference type="EC" id="5.6.2.4"/>
    </reaction>
</comment>
<keyword evidence="3 11" id="KW-0378">Hydrolase</keyword>
<evidence type="ECO:0000256" key="7">
    <source>
        <dbReference type="ARBA" id="ARBA00023235"/>
    </source>
</evidence>
<dbReference type="InterPro" id="IPR014016">
    <property type="entry name" value="UvrD-like_ATP-bd"/>
</dbReference>
<dbReference type="GO" id="GO:0000725">
    <property type="term" value="P:recombinational repair"/>
    <property type="evidence" value="ECO:0007669"/>
    <property type="project" value="TreeGrafter"/>
</dbReference>
<dbReference type="PANTHER" id="PTHR11070:SF2">
    <property type="entry name" value="ATP-DEPENDENT DNA HELICASE SRS2"/>
    <property type="match status" value="1"/>
</dbReference>
<comment type="similarity">
    <text evidence="1">Belongs to the helicase family. UvrD subfamily.</text>
</comment>
<dbReference type="PROSITE" id="PS51198">
    <property type="entry name" value="UVRD_HELICASE_ATP_BIND"/>
    <property type="match status" value="1"/>
</dbReference>
<protein>
    <recommendedName>
        <fullName evidence="9">DNA 3'-5' helicase</fullName>
        <ecNumber evidence="9">5.6.2.4</ecNumber>
    </recommendedName>
</protein>
<keyword evidence="16" id="KW-1185">Reference proteome</keyword>
<dbReference type="InterPro" id="IPR000212">
    <property type="entry name" value="DNA_helicase_UvrD/REP"/>
</dbReference>
<evidence type="ECO:0000256" key="8">
    <source>
        <dbReference type="ARBA" id="ARBA00034617"/>
    </source>
</evidence>
<evidence type="ECO:0000259" key="14">
    <source>
        <dbReference type="PROSITE" id="PS51217"/>
    </source>
</evidence>
<name>M2LKD6_BAUPA</name>
<proteinExistence type="inferred from homology"/>
<dbReference type="EMBL" id="KB445558">
    <property type="protein sequence ID" value="EMC94732.1"/>
    <property type="molecule type" value="Genomic_DNA"/>
</dbReference>
<dbReference type="STRING" id="717646.M2LKD6"/>
<keyword evidence="6" id="KW-0238">DNA-binding</keyword>
<feature type="domain" description="UvrD-like helicase ATP-binding" evidence="13">
    <location>
        <begin position="533"/>
        <end position="805"/>
    </location>
</feature>
<keyword evidence="4 11" id="KW-0347">Helicase</keyword>
<reference evidence="15 16" key="1">
    <citation type="journal article" date="2012" name="PLoS Pathog.">
        <title>Diverse lifestyles and strategies of plant pathogenesis encoded in the genomes of eighteen Dothideomycetes fungi.</title>
        <authorList>
            <person name="Ohm R.A."/>
            <person name="Feau N."/>
            <person name="Henrissat B."/>
            <person name="Schoch C.L."/>
            <person name="Horwitz B.A."/>
            <person name="Barry K.W."/>
            <person name="Condon B.J."/>
            <person name="Copeland A.C."/>
            <person name="Dhillon B."/>
            <person name="Glaser F."/>
            <person name="Hesse C.N."/>
            <person name="Kosti I."/>
            <person name="LaButti K."/>
            <person name="Lindquist E.A."/>
            <person name="Lucas S."/>
            <person name="Salamov A.A."/>
            <person name="Bradshaw R.E."/>
            <person name="Ciuffetti L."/>
            <person name="Hamelin R.C."/>
            <person name="Kema G.H.J."/>
            <person name="Lawrence C."/>
            <person name="Scott J.A."/>
            <person name="Spatafora J.W."/>
            <person name="Turgeon B.G."/>
            <person name="de Wit P.J.G.M."/>
            <person name="Zhong S."/>
            <person name="Goodwin S.B."/>
            <person name="Grigoriev I.V."/>
        </authorList>
    </citation>
    <scope>NUCLEOTIDE SEQUENCE [LARGE SCALE GENOMIC DNA]</scope>
    <source>
        <strain evidence="15 16">UAMH 10762</strain>
    </source>
</reference>
<evidence type="ECO:0000256" key="12">
    <source>
        <dbReference type="SAM" id="MobiDB-lite"/>
    </source>
</evidence>
<dbReference type="InterPro" id="IPR038765">
    <property type="entry name" value="Papain-like_cys_pep_sf"/>
</dbReference>
<dbReference type="Pfam" id="PF00580">
    <property type="entry name" value="UvrD-helicase"/>
    <property type="match status" value="1"/>
</dbReference>
<dbReference type="GO" id="GO:0016787">
    <property type="term" value="F:hydrolase activity"/>
    <property type="evidence" value="ECO:0007669"/>
    <property type="project" value="UniProtKB-UniRule"/>
</dbReference>
<dbReference type="EC" id="5.6.2.4" evidence="9"/>
<keyword evidence="2 11" id="KW-0547">Nucleotide-binding</keyword>
<evidence type="ECO:0000256" key="10">
    <source>
        <dbReference type="ARBA" id="ARBA00048988"/>
    </source>
</evidence>
<gene>
    <name evidence="15" type="ORF">BAUCODRAFT_25859</name>
</gene>
<dbReference type="SUPFAM" id="SSF52540">
    <property type="entry name" value="P-loop containing nucleoside triphosphate hydrolases"/>
    <property type="match status" value="1"/>
</dbReference>
<dbReference type="SUPFAM" id="SSF54001">
    <property type="entry name" value="Cysteine proteinases"/>
    <property type="match status" value="1"/>
</dbReference>
<sequence>MPARTVSVTKAVKDVKQRWEYLARWRREGSTNLISAYNRKYRADLQVFVGAHGVSLSAKQLDDLPSPEDVIHLMISAKRPCTKTPKSKASLPAGEISVPTKTAKLSEKRKAENDPSSDMRSLKQPKLPDATSSKSPQPAQSIQQPGQKRSAETDPEGLRSTKRAKQAHIPFSGLINHAQACYSIASIQFPDAATRRQELRSLFGDGEKPDAFATSRSIHGYLPNTSRERDHCAMPLIACVTPSEWLPEMLESRVASEQSVSAYLLQTVFAFGGPGDLPVSISGEMRDVCEKACGHMATPQTTESNYHGITVPLSSAVKGPASLASVLNASLRSETEQTCPVCKDNHLMRHSKITSDPERLVVKLERGTSDAGKLAKSQAAVDCNNTSDSTFGDSRYEVTAAIVRHGASTQVGNYVVFREQGKRRQGGLVEHATPAEEAIIGCHSCHMADGASQIDASRRHIQCRTQVLMSVGMARSFKCNAGDDDLYWRRSSLQSTTLCHNMRRLLQDLIMAIITTYKAIEHIPLRMESDILDGLNAAQRTAVTSDADVLQVLAPPGSGKTKTLTARVAWLLGDRQLKPWNIIVCTFTVKAASEMKQRITNFVGEECAKQLRLGTFHSVAVRYLRRYGQLIGLNKDFGIADASDSKAIIKRIIKQQGLTIDDGPSRSRISAQKARGINSQRYAQAAKKADQEFLQVYQEYEATLVASNLLDYDDLILRCCDLLRAHPDCVANVEALLIDEFQDTNTIQYELMALFAQRRNVITIVGDPDQSIYGFRSAEIQNLNRMTKQWPDTLTINLEENYRSSGAILHAAQHIIEQDTDRPPKKLQATHTFGLRPVLRKLPSAPAEAAWLVAEVKRLMALTGDLLQPSDFAVLLRSAALSRVIESALGKEGVPYRMIGGTKFYDRIEVKTLIDYLRVIATPDNSEAVERVINVPPRRIGDASVESLHKEARKLNISLWRLVLDTAQGRSKPTTKLPSSTMKGLESFADVVLTCRKKLANAEGACLIELINTVLKKLSYQDWLKKKYPDDHDTRWTNVEELLAQATDASESGRMQAEFENHSPTPAVEQEPLTLNDALSAFLANIALTTSSAEKTEHEGQPTQQLTLSTIHAAKGLEWPVVFIPACYDGSIPHSRAEDHDEERRLLYVGMTRAQAVLYLSTPLKDSQRAETCTSKFLTEPGVARFFEEHGPAIAGRDVQGLARTLHRTCPDTAAIRATAQFLARDQDNYWPLDGEEPPEERDKWNYGRQSTISAAFGGFQAASSVLTNAATAGQQHVLSTANATTQPGFVSCRDRYQEALGEAQLKKVDKRAEEQARASAANKPKGRKRQMEGQGTLSSFFGKPDASTSAYQDKRTDSQDDPAASARTLRSPSYPIPARTEAIP</sequence>
<comment type="catalytic activity">
    <reaction evidence="8">
        <text>Couples ATP hydrolysis with the unwinding of duplex DNA by translocating in the 3'-5' direction.</text>
        <dbReference type="EC" id="5.6.2.4"/>
    </reaction>
</comment>
<dbReference type="Pfam" id="PF13361">
    <property type="entry name" value="UvrD_C"/>
    <property type="match status" value="1"/>
</dbReference>
<dbReference type="KEGG" id="bcom:BAUCODRAFT_25859"/>
<dbReference type="RefSeq" id="XP_007677965.1">
    <property type="nucleotide sequence ID" value="XM_007679775.1"/>
</dbReference>
<feature type="compositionally biased region" description="Basic and acidic residues" evidence="12">
    <location>
        <begin position="149"/>
        <end position="159"/>
    </location>
</feature>
<feature type="region of interest" description="Disordered" evidence="12">
    <location>
        <begin position="81"/>
        <end position="163"/>
    </location>
</feature>
<dbReference type="Proteomes" id="UP000011761">
    <property type="component" value="Unassembled WGS sequence"/>
</dbReference>
<dbReference type="PANTHER" id="PTHR11070">
    <property type="entry name" value="UVRD / RECB / PCRA DNA HELICASE FAMILY MEMBER"/>
    <property type="match status" value="1"/>
</dbReference>
<dbReference type="Gene3D" id="3.90.70.10">
    <property type="entry name" value="Cysteine proteinases"/>
    <property type="match status" value="1"/>
</dbReference>